<evidence type="ECO:0000256" key="2">
    <source>
        <dbReference type="ARBA" id="ARBA00023125"/>
    </source>
</evidence>
<dbReference type="GO" id="GO:0003700">
    <property type="term" value="F:DNA-binding transcription factor activity"/>
    <property type="evidence" value="ECO:0007669"/>
    <property type="project" value="InterPro"/>
</dbReference>
<evidence type="ECO:0000256" key="1">
    <source>
        <dbReference type="ARBA" id="ARBA00023015"/>
    </source>
</evidence>
<dbReference type="GO" id="GO:0045892">
    <property type="term" value="P:negative regulation of DNA-templated transcription"/>
    <property type="evidence" value="ECO:0007669"/>
    <property type="project" value="TreeGrafter"/>
</dbReference>
<accession>A0A7Y9XEC3</accession>
<name>A0A7Y9XEC3_9ACTN</name>
<evidence type="ECO:0000259" key="4">
    <source>
        <dbReference type="PROSITE" id="PS50949"/>
    </source>
</evidence>
<dbReference type="SUPFAM" id="SSF46785">
    <property type="entry name" value="Winged helix' DNA-binding domain"/>
    <property type="match status" value="1"/>
</dbReference>
<feature type="domain" description="HTH gntR-type" evidence="4">
    <location>
        <begin position="9"/>
        <end position="77"/>
    </location>
</feature>
<dbReference type="Gene3D" id="1.10.10.10">
    <property type="entry name" value="Winged helix-like DNA-binding domain superfamily/Winged helix DNA-binding domain"/>
    <property type="match status" value="1"/>
</dbReference>
<dbReference type="GO" id="GO:0003677">
    <property type="term" value="F:DNA binding"/>
    <property type="evidence" value="ECO:0007669"/>
    <property type="project" value="UniProtKB-KW"/>
</dbReference>
<organism evidence="5 6">
    <name type="scientific">Nocardiopsis sinuspersici</name>
    <dbReference type="NCBI Taxonomy" id="501010"/>
    <lineage>
        <taxon>Bacteria</taxon>
        <taxon>Bacillati</taxon>
        <taxon>Actinomycetota</taxon>
        <taxon>Actinomycetes</taxon>
        <taxon>Streptosporangiales</taxon>
        <taxon>Nocardiopsidaceae</taxon>
        <taxon>Nocardiopsis</taxon>
    </lineage>
</organism>
<evidence type="ECO:0000256" key="3">
    <source>
        <dbReference type="ARBA" id="ARBA00023163"/>
    </source>
</evidence>
<keyword evidence="2 5" id="KW-0238">DNA-binding</keyword>
<keyword evidence="1" id="KW-0805">Transcription regulation</keyword>
<dbReference type="SMART" id="SM00345">
    <property type="entry name" value="HTH_GNTR"/>
    <property type="match status" value="1"/>
</dbReference>
<dbReference type="InterPro" id="IPR050679">
    <property type="entry name" value="Bact_HTH_transcr_reg"/>
</dbReference>
<dbReference type="AlphaFoldDB" id="A0A7Y9XEC3"/>
<dbReference type="RefSeq" id="WP_179810056.1">
    <property type="nucleotide sequence ID" value="NZ_JACCHL010000001.1"/>
</dbReference>
<keyword evidence="3" id="KW-0804">Transcription</keyword>
<dbReference type="PANTHER" id="PTHR44846">
    <property type="entry name" value="MANNOSYL-D-GLYCERATE TRANSPORT/METABOLISM SYSTEM REPRESSOR MNGR-RELATED"/>
    <property type="match status" value="1"/>
</dbReference>
<dbReference type="InterPro" id="IPR036390">
    <property type="entry name" value="WH_DNA-bd_sf"/>
</dbReference>
<proteinExistence type="predicted"/>
<dbReference type="PANTHER" id="PTHR44846:SF17">
    <property type="entry name" value="GNTR-FAMILY TRANSCRIPTIONAL REGULATOR"/>
    <property type="match status" value="1"/>
</dbReference>
<dbReference type="InterPro" id="IPR036388">
    <property type="entry name" value="WH-like_DNA-bd_sf"/>
</dbReference>
<evidence type="ECO:0000313" key="5">
    <source>
        <dbReference type="EMBL" id="NYH52790.1"/>
    </source>
</evidence>
<evidence type="ECO:0000313" key="6">
    <source>
        <dbReference type="Proteomes" id="UP000584931"/>
    </source>
</evidence>
<protein>
    <submittedName>
        <fullName evidence="5">DNA-binding transcriptional regulator YhcF (GntR family)</fullName>
    </submittedName>
</protein>
<gene>
    <name evidence="5" type="ORF">HNR06_002379</name>
</gene>
<dbReference type="InterPro" id="IPR000524">
    <property type="entry name" value="Tscrpt_reg_HTH_GntR"/>
</dbReference>
<reference evidence="5 6" key="1">
    <citation type="submission" date="2020-07" db="EMBL/GenBank/DDBJ databases">
        <title>Sequencing the genomes of 1000 actinobacteria strains.</title>
        <authorList>
            <person name="Klenk H.-P."/>
        </authorList>
    </citation>
    <scope>NUCLEOTIDE SEQUENCE [LARGE SCALE GENOMIC DNA]</scope>
    <source>
        <strain evidence="5 6">DSM 45278</strain>
    </source>
</reference>
<sequence length="280" mass="31585">MSIDPEDPRPPFQQVAAALRAAILTRKLEPGHQLPSGTELAKTYGVARMTVQQAIRILRDEGLVVSQQGRGVFVRERTSRPVGLRPHIERAFSAQNVTIDFAGFGGETLHGALQEPLDRVREGRLSPESIRVRILVPDLSAPMGLPVRADTLSDDPEVRERMRRIMLRHTQGIEDAVHELENLGLVQSAIVRTRVYSVAPMFKLYIINGQEAFFGYYPVKENTVAINKEKVEIFDLMGRDATLFHHAADEDPESTGSQYIAQSQMWFDSIWENVSREREE</sequence>
<dbReference type="CDD" id="cd07377">
    <property type="entry name" value="WHTH_GntR"/>
    <property type="match status" value="1"/>
</dbReference>
<dbReference type="Pfam" id="PF00392">
    <property type="entry name" value="GntR"/>
    <property type="match status" value="1"/>
</dbReference>
<dbReference type="Proteomes" id="UP000584931">
    <property type="component" value="Unassembled WGS sequence"/>
</dbReference>
<dbReference type="EMBL" id="JACCHL010000001">
    <property type="protein sequence ID" value="NYH52790.1"/>
    <property type="molecule type" value="Genomic_DNA"/>
</dbReference>
<dbReference type="PRINTS" id="PR00035">
    <property type="entry name" value="HTHGNTR"/>
</dbReference>
<dbReference type="PROSITE" id="PS50949">
    <property type="entry name" value="HTH_GNTR"/>
    <property type="match status" value="1"/>
</dbReference>
<comment type="caution">
    <text evidence="5">The sequence shown here is derived from an EMBL/GenBank/DDBJ whole genome shotgun (WGS) entry which is preliminary data.</text>
</comment>